<dbReference type="SUPFAM" id="SSF56672">
    <property type="entry name" value="DNA/RNA polymerases"/>
    <property type="match status" value="1"/>
</dbReference>
<comment type="function">
    <text evidence="3">Poorly processive, error-prone DNA polymerase involved in untargeted mutagenesis. Copies undamaged DNA at stalled replication forks, which arise in vivo from mismatched or misaligned primer ends. These misaligned primers can be extended by PolIV. Exhibits no 3'-5' exonuclease (proofreading) activity. May be involved in translesional synthesis, in conjunction with the beta clamp from PolIII.</text>
</comment>
<dbReference type="Pfam" id="PF11799">
    <property type="entry name" value="IMS_C"/>
    <property type="match status" value="1"/>
</dbReference>
<protein>
    <recommendedName>
        <fullName evidence="4">UmuC domain-containing protein</fullName>
    </recommendedName>
</protein>
<dbReference type="PANTHER" id="PTHR35369:SF2">
    <property type="entry name" value="BLR3025 PROTEIN"/>
    <property type="match status" value="1"/>
</dbReference>
<dbReference type="InterPro" id="IPR043128">
    <property type="entry name" value="Rev_trsase/Diguanyl_cyclase"/>
</dbReference>
<gene>
    <name evidence="5" type="ORF">GCM10010334_76360</name>
</gene>
<dbReference type="InterPro" id="IPR036775">
    <property type="entry name" value="DNA_pol_Y-fam_lit_finger_sf"/>
</dbReference>
<keyword evidence="2" id="KW-0227">DNA damage</keyword>
<dbReference type="Pfam" id="PF21999">
    <property type="entry name" value="IMS_HHH_1"/>
    <property type="match status" value="1"/>
</dbReference>
<dbReference type="InterPro" id="IPR043502">
    <property type="entry name" value="DNA/RNA_pol_sf"/>
</dbReference>
<dbReference type="Pfam" id="PF00817">
    <property type="entry name" value="IMS"/>
    <property type="match status" value="1"/>
</dbReference>
<evidence type="ECO:0000313" key="5">
    <source>
        <dbReference type="EMBL" id="GHD15880.1"/>
    </source>
</evidence>
<evidence type="ECO:0000313" key="6">
    <source>
        <dbReference type="Proteomes" id="UP000638353"/>
    </source>
</evidence>
<organism evidence="5 6">
    <name type="scientific">Streptomyces finlayi</name>
    <dbReference type="NCBI Taxonomy" id="67296"/>
    <lineage>
        <taxon>Bacteria</taxon>
        <taxon>Bacillati</taxon>
        <taxon>Actinomycetota</taxon>
        <taxon>Actinomycetes</taxon>
        <taxon>Kitasatosporales</taxon>
        <taxon>Streptomycetaceae</taxon>
        <taxon>Streptomyces</taxon>
    </lineage>
</organism>
<dbReference type="RefSeq" id="WP_189828195.1">
    <property type="nucleotide sequence ID" value="NZ_BMVC01000024.1"/>
</dbReference>
<dbReference type="InterPro" id="IPR017961">
    <property type="entry name" value="DNA_pol_Y-fam_little_finger"/>
</dbReference>
<dbReference type="GO" id="GO:0006281">
    <property type="term" value="P:DNA repair"/>
    <property type="evidence" value="ECO:0007669"/>
    <property type="project" value="InterPro"/>
</dbReference>
<dbReference type="InterPro" id="IPR050356">
    <property type="entry name" value="SulA_CellDiv_inhibitor"/>
</dbReference>
<accession>A0A918X7S1</accession>
<evidence type="ECO:0000256" key="2">
    <source>
        <dbReference type="ARBA" id="ARBA00022763"/>
    </source>
</evidence>
<dbReference type="Proteomes" id="UP000638353">
    <property type="component" value="Unassembled WGS sequence"/>
</dbReference>
<comment type="caution">
    <text evidence="5">The sequence shown here is derived from an EMBL/GenBank/DDBJ whole genome shotgun (WGS) entry which is preliminary data.</text>
</comment>
<dbReference type="Gene3D" id="1.10.150.20">
    <property type="entry name" value="5' to 3' exonuclease, C-terminal subdomain"/>
    <property type="match status" value="1"/>
</dbReference>
<comment type="similarity">
    <text evidence="1">Belongs to the DNA polymerase type-Y family.</text>
</comment>
<dbReference type="SUPFAM" id="SSF100879">
    <property type="entry name" value="Lesion bypass DNA polymerase (Y-family), little finger domain"/>
    <property type="match status" value="1"/>
</dbReference>
<dbReference type="GO" id="GO:0003684">
    <property type="term" value="F:damaged DNA binding"/>
    <property type="evidence" value="ECO:0007669"/>
    <property type="project" value="InterPro"/>
</dbReference>
<proteinExistence type="inferred from homology"/>
<name>A0A918X7S1_9ACTN</name>
<dbReference type="AlphaFoldDB" id="A0A918X7S1"/>
<dbReference type="Gene3D" id="3.30.1490.100">
    <property type="entry name" value="DNA polymerase, Y-family, little finger domain"/>
    <property type="match status" value="1"/>
</dbReference>
<dbReference type="PANTHER" id="PTHR35369">
    <property type="entry name" value="BLR3025 PROTEIN-RELATED"/>
    <property type="match status" value="1"/>
</dbReference>
<dbReference type="GO" id="GO:0003887">
    <property type="term" value="F:DNA-directed DNA polymerase activity"/>
    <property type="evidence" value="ECO:0007669"/>
    <property type="project" value="InterPro"/>
</dbReference>
<evidence type="ECO:0000256" key="1">
    <source>
        <dbReference type="ARBA" id="ARBA00010945"/>
    </source>
</evidence>
<evidence type="ECO:0000259" key="4">
    <source>
        <dbReference type="PROSITE" id="PS50173"/>
    </source>
</evidence>
<dbReference type="InterPro" id="IPR053848">
    <property type="entry name" value="IMS_HHH_1"/>
</dbReference>
<evidence type="ECO:0000256" key="3">
    <source>
        <dbReference type="ARBA" id="ARBA00025589"/>
    </source>
</evidence>
<dbReference type="InterPro" id="IPR001126">
    <property type="entry name" value="UmuC"/>
</dbReference>
<dbReference type="Gene3D" id="3.30.70.270">
    <property type="match status" value="1"/>
</dbReference>
<dbReference type="EMBL" id="BMVC01000024">
    <property type="protein sequence ID" value="GHD15880.1"/>
    <property type="molecule type" value="Genomic_DNA"/>
</dbReference>
<dbReference type="PROSITE" id="PS50173">
    <property type="entry name" value="UMUC"/>
    <property type="match status" value="1"/>
</dbReference>
<reference evidence="5" key="2">
    <citation type="submission" date="2020-09" db="EMBL/GenBank/DDBJ databases">
        <authorList>
            <person name="Sun Q."/>
            <person name="Ohkuma M."/>
        </authorList>
    </citation>
    <scope>NUCLEOTIDE SEQUENCE</scope>
    <source>
        <strain evidence="5">JCM 4637</strain>
    </source>
</reference>
<reference evidence="5" key="1">
    <citation type="journal article" date="2014" name="Int. J. Syst. Evol. Microbiol.">
        <title>Complete genome sequence of Corynebacterium casei LMG S-19264T (=DSM 44701T), isolated from a smear-ripened cheese.</title>
        <authorList>
            <consortium name="US DOE Joint Genome Institute (JGI-PGF)"/>
            <person name="Walter F."/>
            <person name="Albersmeier A."/>
            <person name="Kalinowski J."/>
            <person name="Ruckert C."/>
        </authorList>
    </citation>
    <scope>NUCLEOTIDE SEQUENCE</scope>
    <source>
        <strain evidence="5">JCM 4637</strain>
    </source>
</reference>
<feature type="domain" description="UmuC" evidence="4">
    <location>
        <begin position="30"/>
        <end position="134"/>
    </location>
</feature>
<sequence length="350" mass="37824">MTTPTAAGVRDRHILRVHFHLPYDDPTRYEEFIGLLTTLTPLVQPLPPLAAELDVTGSLRLFDRDVEALGRLLQIRVKALYGIDTSVGAAPNRMLATMAADATPLGGLTLVPHTVDAIARFLRPRPVAALPRIGPATARTLTRHGLHQIGALADTPLLTLQRLLGTATGRLLHDRAHGIDPRPVEPGENAKSTSITREFPHDTLDPAAHYAALLGLAEDLGLRLRTSGQVTKTLTLTVRYADRTTTNRSRTLNEATQHSRALAADAHALLTVLGLQRARVRAFTLRAEGLSQAADASAQLSFEPADEHALALESVADRIRARYGAAAVQPATLATPHVRSRSATRQENRT</sequence>